<protein>
    <recommendedName>
        <fullName evidence="1">Methyltransferase FkbM domain-containing protein</fullName>
    </recommendedName>
</protein>
<evidence type="ECO:0000259" key="1">
    <source>
        <dbReference type="Pfam" id="PF05050"/>
    </source>
</evidence>
<name>A0AB34IHQ6_PRYPA</name>
<dbReference type="AlphaFoldDB" id="A0AB34IHQ6"/>
<comment type="caution">
    <text evidence="2">The sequence shown here is derived from an EMBL/GenBank/DDBJ whole genome shotgun (WGS) entry which is preliminary data.</text>
</comment>
<dbReference type="Pfam" id="PF05050">
    <property type="entry name" value="Methyltransf_21"/>
    <property type="match status" value="1"/>
</dbReference>
<gene>
    <name evidence="2" type="ORF">AB1Y20_013529</name>
</gene>
<dbReference type="Proteomes" id="UP001515480">
    <property type="component" value="Unassembled WGS sequence"/>
</dbReference>
<sequence>MHAMACPPPRWADHLPLNSLDACNGSPPPTAFPALGPTACLCTSSRLRAEQFGTVVPLSLCVLRSELAIYAIDDISDGCVRTAPVPREITHIVLEIGCNGHNWLWNNILPVPVPGIAANVPIANQSHVLLISFEPLLDKYALYLSHQKRLDALRGNLVVERPFSPGDSKLGLYQDSSITVDTRNWMQRTRVQKYFSVTINSSKARGTFSRWSFGMSMCGQAVSTRRVPVVSLETVLQRWLPGRRIAFIKIDAQGYDVYAARSAGLALNRIDAIQIEMTADK</sequence>
<accession>A0AB34IHQ6</accession>
<organism evidence="2 3">
    <name type="scientific">Prymnesium parvum</name>
    <name type="common">Toxic golden alga</name>
    <dbReference type="NCBI Taxonomy" id="97485"/>
    <lineage>
        <taxon>Eukaryota</taxon>
        <taxon>Haptista</taxon>
        <taxon>Haptophyta</taxon>
        <taxon>Prymnesiophyceae</taxon>
        <taxon>Prymnesiales</taxon>
        <taxon>Prymnesiaceae</taxon>
        <taxon>Prymnesium</taxon>
    </lineage>
</organism>
<dbReference type="InterPro" id="IPR006342">
    <property type="entry name" value="FkbM_mtfrase"/>
</dbReference>
<feature type="domain" description="Methyltransferase FkbM" evidence="1">
    <location>
        <begin position="126"/>
        <end position="278"/>
    </location>
</feature>
<evidence type="ECO:0000313" key="3">
    <source>
        <dbReference type="Proteomes" id="UP001515480"/>
    </source>
</evidence>
<keyword evidence="3" id="KW-1185">Reference proteome</keyword>
<proteinExistence type="predicted"/>
<evidence type="ECO:0000313" key="2">
    <source>
        <dbReference type="EMBL" id="KAL1499012.1"/>
    </source>
</evidence>
<reference evidence="2 3" key="1">
    <citation type="journal article" date="2024" name="Science">
        <title>Giant polyketide synthase enzymes in the biosynthesis of giant marine polyether toxins.</title>
        <authorList>
            <person name="Fallon T.R."/>
            <person name="Shende V.V."/>
            <person name="Wierzbicki I.H."/>
            <person name="Pendleton A.L."/>
            <person name="Watervoot N.F."/>
            <person name="Auber R.P."/>
            <person name="Gonzalez D.J."/>
            <person name="Wisecaver J.H."/>
            <person name="Moore B.S."/>
        </authorList>
    </citation>
    <scope>NUCLEOTIDE SEQUENCE [LARGE SCALE GENOMIC DNA]</scope>
    <source>
        <strain evidence="2 3">12B1</strain>
    </source>
</reference>
<dbReference type="EMBL" id="JBGBPQ010000026">
    <property type="protein sequence ID" value="KAL1499012.1"/>
    <property type="molecule type" value="Genomic_DNA"/>
</dbReference>